<dbReference type="EMBL" id="CADIJX010000001">
    <property type="protein sequence ID" value="CAB3626870.1"/>
    <property type="molecule type" value="Genomic_DNA"/>
</dbReference>
<dbReference type="RefSeq" id="WP_246288120.1">
    <property type="nucleotide sequence ID" value="NZ_CADIJX010000001.1"/>
</dbReference>
<name>A0A6S6YKD2_9BURK</name>
<keyword evidence="2" id="KW-1185">Reference proteome</keyword>
<evidence type="ECO:0000313" key="1">
    <source>
        <dbReference type="EMBL" id="CAB3626870.1"/>
    </source>
</evidence>
<dbReference type="GO" id="GO:0015774">
    <property type="term" value="P:polysaccharide transport"/>
    <property type="evidence" value="ECO:0007669"/>
    <property type="project" value="InterPro"/>
</dbReference>
<evidence type="ECO:0008006" key="3">
    <source>
        <dbReference type="Google" id="ProtNLM"/>
    </source>
</evidence>
<gene>
    <name evidence="1" type="ORF">LMG3431_00414</name>
</gene>
<accession>A0A6S6YKD2</accession>
<reference evidence="1 2" key="1">
    <citation type="submission" date="2020-04" db="EMBL/GenBank/DDBJ databases">
        <authorList>
            <person name="De Canck E."/>
        </authorList>
    </citation>
    <scope>NUCLEOTIDE SEQUENCE [LARGE SCALE GENOMIC DNA]</scope>
    <source>
        <strain evidence="1 2">LMG 3431</strain>
    </source>
</reference>
<dbReference type="GO" id="GO:0000271">
    <property type="term" value="P:polysaccharide biosynthetic process"/>
    <property type="evidence" value="ECO:0007669"/>
    <property type="project" value="InterPro"/>
</dbReference>
<organism evidence="1 2">
    <name type="scientific">Achromobacter pestifer</name>
    <dbReference type="NCBI Taxonomy" id="1353889"/>
    <lineage>
        <taxon>Bacteria</taxon>
        <taxon>Pseudomonadati</taxon>
        <taxon>Pseudomonadota</taxon>
        <taxon>Betaproteobacteria</taxon>
        <taxon>Burkholderiales</taxon>
        <taxon>Alcaligenaceae</taxon>
        <taxon>Achromobacter</taxon>
    </lineage>
</organism>
<dbReference type="InterPro" id="IPR007833">
    <property type="entry name" value="Capsule_polysaccharide_synth"/>
</dbReference>
<sequence length="688" mass="77305">MPLGTFSRPIAELPGLTALLGESLVLLRAGVQLSTSQLNGLVGWGFRPSTIRPRALAAKHGLPFIGLEDGFLRSYGTGREHPTLSLVVDPEGIYYAAGHSSYLEKILTSNMDLLSGDGADYLEARERIVSEGLSKYNLAPDLDPDVFQSEGPRILIVDQTFGDASVEHGLANSQTFNTMLTSARQENPRATIYIKTHPEVSRGTKRGYLSDIAPDARTIVLREPANPASVLRHMDRVYVVTSHMGFEALLHGIPVSCFGMPWYAGWGSTDDRLSCSRRTRTRSVDELFAAAYLHYSRYLNPETHERGTIFDVIDWLSLQRRTHSALTGRAIAIGYRRWKAENVKPFLGQSNHHVHFVPHAEAAAKLHPTPEDRLIVWGATRTNSIESLATESGASLMRMEDGFIRSVGLGSDFIPPHSLVLDTQGLYFDARQPNDLEQLLNSRRFSDKDRQRAATVRSLIVEHRLTKYNIEPIERPTWHQAKRTVILVPGQVEDDASIRYGCGTIRDNLALLKAVRESNPNAFIVYKPHPDVMVRNRTGRIHRTHALQYADAIETDVSIVSCIEASDEIHTMTSLSGFDALLREKVVVVYGNPFYAGWGLTQDRMSIARRSRSLSLDELVAGAMLHYPIYWDWKLNGYTTCEAAIMQVIRTRDKLIAEKRLASVRRTYLQRQLHKMRLWAKAGFLLRR</sequence>
<dbReference type="Proteomes" id="UP000494108">
    <property type="component" value="Unassembled WGS sequence"/>
</dbReference>
<evidence type="ECO:0000313" key="2">
    <source>
        <dbReference type="Proteomes" id="UP000494108"/>
    </source>
</evidence>
<protein>
    <recommendedName>
        <fullName evidence="3">Capsular polysaccharide biosynthesis protein</fullName>
    </recommendedName>
</protein>
<dbReference type="Pfam" id="PF05159">
    <property type="entry name" value="Capsule_synth"/>
    <property type="match status" value="4"/>
</dbReference>
<dbReference type="AlphaFoldDB" id="A0A6S6YKD2"/>
<dbReference type="CDD" id="cd16440">
    <property type="entry name" value="beta_Kdo_transferase_KpsC_1"/>
    <property type="match status" value="1"/>
</dbReference>
<dbReference type="CDD" id="cd16439">
    <property type="entry name" value="beta_Kdo_transferase_KpsC_2"/>
    <property type="match status" value="1"/>
</dbReference>
<proteinExistence type="predicted"/>